<sequence length="100" mass="11426">MFRFRFLFLDFVYPYMADVFAFVAKAPMRIPLTQAILYPFQLKVIIGQNMKVDGGRLCGRSGYSMFGRLFSLRVLQIFLFTINSSKIVTQTVGIIPEGSL</sequence>
<organism evidence="2 3">
    <name type="scientific">Haemaphysalis longicornis</name>
    <name type="common">Bush tick</name>
    <dbReference type="NCBI Taxonomy" id="44386"/>
    <lineage>
        <taxon>Eukaryota</taxon>
        <taxon>Metazoa</taxon>
        <taxon>Ecdysozoa</taxon>
        <taxon>Arthropoda</taxon>
        <taxon>Chelicerata</taxon>
        <taxon>Arachnida</taxon>
        <taxon>Acari</taxon>
        <taxon>Parasitiformes</taxon>
        <taxon>Ixodida</taxon>
        <taxon>Ixodoidea</taxon>
        <taxon>Ixodidae</taxon>
        <taxon>Haemaphysalinae</taxon>
        <taxon>Haemaphysalis</taxon>
    </lineage>
</organism>
<dbReference type="AlphaFoldDB" id="A0A9J6FY11"/>
<evidence type="ECO:0000313" key="3">
    <source>
        <dbReference type="Proteomes" id="UP000821853"/>
    </source>
</evidence>
<feature type="signal peptide" evidence="1">
    <location>
        <begin position="1"/>
        <end position="17"/>
    </location>
</feature>
<comment type="caution">
    <text evidence="2">The sequence shown here is derived from an EMBL/GenBank/DDBJ whole genome shotgun (WGS) entry which is preliminary data.</text>
</comment>
<dbReference type="EMBL" id="JABSTR010000004">
    <property type="protein sequence ID" value="KAH9367707.1"/>
    <property type="molecule type" value="Genomic_DNA"/>
</dbReference>
<evidence type="ECO:0000256" key="1">
    <source>
        <dbReference type="SAM" id="SignalP"/>
    </source>
</evidence>
<keyword evidence="1" id="KW-0732">Signal</keyword>
<proteinExistence type="predicted"/>
<gene>
    <name evidence="2" type="ORF">HPB48_011361</name>
</gene>
<evidence type="ECO:0000313" key="2">
    <source>
        <dbReference type="EMBL" id="KAH9367707.1"/>
    </source>
</evidence>
<accession>A0A9J6FY11</accession>
<keyword evidence="3" id="KW-1185">Reference proteome</keyword>
<dbReference type="Proteomes" id="UP000821853">
    <property type="component" value="Chromosome 2"/>
</dbReference>
<reference evidence="2 3" key="1">
    <citation type="journal article" date="2020" name="Cell">
        <title>Large-Scale Comparative Analyses of Tick Genomes Elucidate Their Genetic Diversity and Vector Capacities.</title>
        <authorList>
            <consortium name="Tick Genome and Microbiome Consortium (TIGMIC)"/>
            <person name="Jia N."/>
            <person name="Wang J."/>
            <person name="Shi W."/>
            <person name="Du L."/>
            <person name="Sun Y."/>
            <person name="Zhan W."/>
            <person name="Jiang J.F."/>
            <person name="Wang Q."/>
            <person name="Zhang B."/>
            <person name="Ji P."/>
            <person name="Bell-Sakyi L."/>
            <person name="Cui X.M."/>
            <person name="Yuan T.T."/>
            <person name="Jiang B.G."/>
            <person name="Yang W.F."/>
            <person name="Lam T.T."/>
            <person name="Chang Q.C."/>
            <person name="Ding S.J."/>
            <person name="Wang X.J."/>
            <person name="Zhu J.G."/>
            <person name="Ruan X.D."/>
            <person name="Zhao L."/>
            <person name="Wei J.T."/>
            <person name="Ye R.Z."/>
            <person name="Que T.C."/>
            <person name="Du C.H."/>
            <person name="Zhou Y.H."/>
            <person name="Cheng J.X."/>
            <person name="Dai P.F."/>
            <person name="Guo W.B."/>
            <person name="Han X.H."/>
            <person name="Huang E.J."/>
            <person name="Li L.F."/>
            <person name="Wei W."/>
            <person name="Gao Y.C."/>
            <person name="Liu J.Z."/>
            <person name="Shao H.Z."/>
            <person name="Wang X."/>
            <person name="Wang C.C."/>
            <person name="Yang T.C."/>
            <person name="Huo Q.B."/>
            <person name="Li W."/>
            <person name="Chen H.Y."/>
            <person name="Chen S.E."/>
            <person name="Zhou L.G."/>
            <person name="Ni X.B."/>
            <person name="Tian J.H."/>
            <person name="Sheng Y."/>
            <person name="Liu T."/>
            <person name="Pan Y.S."/>
            <person name="Xia L.Y."/>
            <person name="Li J."/>
            <person name="Zhao F."/>
            <person name="Cao W.C."/>
        </authorList>
    </citation>
    <scope>NUCLEOTIDE SEQUENCE [LARGE SCALE GENOMIC DNA]</scope>
    <source>
        <strain evidence="2">HaeL-2018</strain>
    </source>
</reference>
<protein>
    <recommendedName>
        <fullName evidence="4">Secreted protein</fullName>
    </recommendedName>
</protein>
<evidence type="ECO:0008006" key="4">
    <source>
        <dbReference type="Google" id="ProtNLM"/>
    </source>
</evidence>
<feature type="chain" id="PRO_5039898011" description="Secreted protein" evidence="1">
    <location>
        <begin position="18"/>
        <end position="100"/>
    </location>
</feature>
<dbReference type="VEuPathDB" id="VectorBase:HLOH_047779"/>
<name>A0A9J6FY11_HAELO</name>